<proteinExistence type="predicted"/>
<evidence type="ECO:0000259" key="2">
    <source>
        <dbReference type="Pfam" id="PF03008"/>
    </source>
</evidence>
<dbReference type="Gene3D" id="3.40.50.300">
    <property type="entry name" value="P-loop containing nucleotide triphosphate hydrolases"/>
    <property type="match status" value="1"/>
</dbReference>
<dbReference type="Pfam" id="PF01637">
    <property type="entry name" value="ATPase_2"/>
    <property type="match status" value="1"/>
</dbReference>
<feature type="domain" description="DUF234" evidence="2">
    <location>
        <begin position="312"/>
        <end position="405"/>
    </location>
</feature>
<dbReference type="InterPro" id="IPR004256">
    <property type="entry name" value="DUF234"/>
</dbReference>
<organism evidence="3 4">
    <name type="scientific">Gordonia polyisoprenivorans (strain DSM 44266 / VH2)</name>
    <dbReference type="NCBI Taxonomy" id="1112204"/>
    <lineage>
        <taxon>Bacteria</taxon>
        <taxon>Bacillati</taxon>
        <taxon>Actinomycetota</taxon>
        <taxon>Actinomycetes</taxon>
        <taxon>Mycobacteriales</taxon>
        <taxon>Gordoniaceae</taxon>
        <taxon>Gordonia</taxon>
    </lineage>
</organism>
<dbReference type="Proteomes" id="UP000009154">
    <property type="component" value="Chromosome"/>
</dbReference>
<reference evidence="3 4" key="1">
    <citation type="journal article" date="2012" name="Appl. Environ. Microbiol.">
        <title>Involvement of two latex-clearing proteins during rubber degradation and insights into the subsequent degradation pathway revealed by the genome sequence of Gordonia polyisoprenivorans strain VH2.</title>
        <authorList>
            <person name="Hiessl S."/>
            <person name="Schuldes J."/>
            <person name="Thurmer A."/>
            <person name="Halbsguth T."/>
            <person name="Broker D."/>
            <person name="Angelov A."/>
            <person name="Liebl W."/>
            <person name="Daniel R."/>
            <person name="Steinbuchel A."/>
        </authorList>
    </citation>
    <scope>NUCLEOTIDE SEQUENCE [LARGE SCALE GENOMIC DNA]</scope>
    <source>
        <strain evidence="4">DSM 44266 / VH2</strain>
    </source>
</reference>
<dbReference type="eggNOG" id="COG1672">
    <property type="taxonomic scope" value="Bacteria"/>
</dbReference>
<evidence type="ECO:0000313" key="3">
    <source>
        <dbReference type="EMBL" id="AFA74569.1"/>
    </source>
</evidence>
<evidence type="ECO:0000313" key="4">
    <source>
        <dbReference type="Proteomes" id="UP000009154"/>
    </source>
</evidence>
<dbReference type="GO" id="GO:0005524">
    <property type="term" value="F:ATP binding"/>
    <property type="evidence" value="ECO:0007669"/>
    <property type="project" value="InterPro"/>
</dbReference>
<dbReference type="AlphaFoldDB" id="H6N106"/>
<gene>
    <name evidence="3" type="ordered locus">GPOL_c35570</name>
</gene>
<dbReference type="HOGENOM" id="CLU_041137_3_0_11"/>
<dbReference type="PANTHER" id="PTHR34704:SF1">
    <property type="entry name" value="ATPASE"/>
    <property type="match status" value="1"/>
</dbReference>
<feature type="domain" description="ATPase" evidence="1">
    <location>
        <begin position="3"/>
        <end position="204"/>
    </location>
</feature>
<dbReference type="RefSeq" id="WP_014360952.1">
    <property type="nucleotide sequence ID" value="NC_016906.1"/>
</dbReference>
<dbReference type="InterPro" id="IPR011579">
    <property type="entry name" value="ATPase_dom"/>
</dbReference>
<dbReference type="SUPFAM" id="SSF52540">
    <property type="entry name" value="P-loop containing nucleoside triphosphate hydrolases"/>
    <property type="match status" value="1"/>
</dbReference>
<protein>
    <submittedName>
        <fullName evidence="3">Putative ATPase</fullName>
    </submittedName>
</protein>
<dbReference type="KEGG" id="gpo:GPOL_c35570"/>
<dbReference type="GeneID" id="90160576"/>
<accession>H6N106</accession>
<keyword evidence="4" id="KW-1185">Reference proteome</keyword>
<name>H6N106_GORPV</name>
<sequence length="459" mass="51848">MHFVNRTRELAELRRWWASEDRSPGIVWGRRRVGKTVLISEFARDLPGVIYTATGQSERGELITFSREVNRQGLAGIRDLIGRPFADWDDALEHLSTAAADRQILLVLDEFPEILRSTPRLDNLLRAFLERTRNSSRLRVLLCGSAVRAMQELQAERSALFGRFTLRLHVQPFEPWEAAQILSGISAREQALIYGLLGGMPLYLNWWDTSASITDNLRRLVIAPSAPLLTEGELVMATELEAQESPAAVLHAIASGRTRYSEIQDITRFNPTRTLDRLVSLGIVERMVPVTEKESSTRRRIYRIVDNFLAFYLRVVESYKTEIERGLGESILPVLIDTLDDFMGDRWEDMVLRHVRRMAAAGTIGPEIVRVGRWWNRTSSVEIDLVALSGRAETVTLCGKVKWRSDISDPGLLRTLRDKAAALVDDVDSITYLLAARDRISLTDNILAVTADDVFGPQP</sequence>
<dbReference type="EMBL" id="CP003119">
    <property type="protein sequence ID" value="AFA74569.1"/>
    <property type="molecule type" value="Genomic_DNA"/>
</dbReference>
<dbReference type="InterPro" id="IPR027417">
    <property type="entry name" value="P-loop_NTPase"/>
</dbReference>
<dbReference type="Pfam" id="PF03008">
    <property type="entry name" value="DUF234"/>
    <property type="match status" value="1"/>
</dbReference>
<dbReference type="PANTHER" id="PTHR34704">
    <property type="entry name" value="ATPASE"/>
    <property type="match status" value="1"/>
</dbReference>
<evidence type="ECO:0000259" key="1">
    <source>
        <dbReference type="Pfam" id="PF01637"/>
    </source>
</evidence>